<dbReference type="AlphaFoldDB" id="A0A1R1XRH6"/>
<gene>
    <name evidence="1" type="ORF">AYI69_g7491</name>
</gene>
<dbReference type="Proteomes" id="UP000187429">
    <property type="component" value="Unassembled WGS sequence"/>
</dbReference>
<reference evidence="2" key="1">
    <citation type="submission" date="2017-01" db="EMBL/GenBank/DDBJ databases">
        <authorList>
            <person name="Wang Y."/>
            <person name="White M."/>
            <person name="Kvist S."/>
            <person name="Moncalvo J.-M."/>
        </authorList>
    </citation>
    <scope>NUCLEOTIDE SEQUENCE [LARGE SCALE GENOMIC DNA]</scope>
    <source>
        <strain evidence="2">ID-206-W2</strain>
    </source>
</reference>
<protein>
    <recommendedName>
        <fullName evidence="3">Endonuclease/exonuclease/phosphatase domain-containing protein</fullName>
    </recommendedName>
</protein>
<evidence type="ECO:0000313" key="1">
    <source>
        <dbReference type="EMBL" id="OMJ17267.1"/>
    </source>
</evidence>
<dbReference type="EMBL" id="LSSM01003639">
    <property type="protein sequence ID" value="OMJ17267.1"/>
    <property type="molecule type" value="Genomic_DNA"/>
</dbReference>
<comment type="caution">
    <text evidence="1">The sequence shown here is derived from an EMBL/GenBank/DDBJ whole genome shotgun (WGS) entry which is preliminary data.</text>
</comment>
<sequence>MLLGDFNMDTPAATKLTAKLGAGLQQAKVTNSAGSRYNKATVGRMIDHIFYVRLNSRSNWCTANRFLDLSDHMPITAQLNIDSLEIQKKSTRLIVKKILLAGDKFTSNNRFAALADVKTALDELFNDLKYAVWAQSARIGAVGATGESIKTVLSKNTLKKLKGA</sequence>
<evidence type="ECO:0000313" key="2">
    <source>
        <dbReference type="Proteomes" id="UP000187429"/>
    </source>
</evidence>
<dbReference type="OrthoDB" id="5579505at2759"/>
<dbReference type="SUPFAM" id="SSF56219">
    <property type="entry name" value="DNase I-like"/>
    <property type="match status" value="1"/>
</dbReference>
<dbReference type="Gene3D" id="3.60.10.10">
    <property type="entry name" value="Endonuclease/exonuclease/phosphatase"/>
    <property type="match status" value="1"/>
</dbReference>
<dbReference type="InterPro" id="IPR036691">
    <property type="entry name" value="Endo/exonu/phosph_ase_sf"/>
</dbReference>
<accession>A0A1R1XRH6</accession>
<name>A0A1R1XRH6_9FUNG</name>
<keyword evidence="2" id="KW-1185">Reference proteome</keyword>
<proteinExistence type="predicted"/>
<evidence type="ECO:0008006" key="3">
    <source>
        <dbReference type="Google" id="ProtNLM"/>
    </source>
</evidence>
<organism evidence="1 2">
    <name type="scientific">Smittium culicis</name>
    <dbReference type="NCBI Taxonomy" id="133412"/>
    <lineage>
        <taxon>Eukaryota</taxon>
        <taxon>Fungi</taxon>
        <taxon>Fungi incertae sedis</taxon>
        <taxon>Zoopagomycota</taxon>
        <taxon>Kickxellomycotina</taxon>
        <taxon>Harpellomycetes</taxon>
        <taxon>Harpellales</taxon>
        <taxon>Legeriomycetaceae</taxon>
        <taxon>Smittium</taxon>
    </lineage>
</organism>